<feature type="compositionally biased region" description="Polar residues" evidence="1">
    <location>
        <begin position="1"/>
        <end position="12"/>
    </location>
</feature>
<feature type="transmembrane region" description="Helical" evidence="2">
    <location>
        <begin position="186"/>
        <end position="204"/>
    </location>
</feature>
<feature type="region of interest" description="Disordered" evidence="1">
    <location>
        <begin position="1"/>
        <end position="55"/>
    </location>
</feature>
<feature type="compositionally biased region" description="Basic and acidic residues" evidence="1">
    <location>
        <begin position="13"/>
        <end position="36"/>
    </location>
</feature>
<dbReference type="EMBL" id="JANBUM010000357">
    <property type="protein sequence ID" value="KAJ2778324.1"/>
    <property type="molecule type" value="Genomic_DNA"/>
</dbReference>
<comment type="caution">
    <text evidence="3">The sequence shown here is derived from an EMBL/GenBank/DDBJ whole genome shotgun (WGS) entry which is preliminary data.</text>
</comment>
<sequence>MSSESLRSGSEQEPQRSRGDAHNDCRRLTRSADELPPRTSNRTAPSLPDIALGTYPREMVQKTYADLYAPSYSDSESDDSDTASCRGRQKTDGSLCVASTGSPPIEAKVLRFQTAAPRLPVVRLLRRNDADSEANMFKPVVLSSGGKKSRQPNAEDPFAVDTFEETDRDQFMSKFPFCCCPAKYCVAVGFVVVIVGALLGFFVWPRMPTISINSLTPLAPASITYDMQRSLFGMHMPLQVSYEIHSGNFYKLQISRIHVLGFDGVTGNKVIDTTVRNVPVKPLRLQFHRANTAVHYLTSDMADPALVDLFGKCAPRSALRQAHLIDSQTSGRPGALTIRFQIKVDVVNLGWITQPIVTLNQNVNCPE</sequence>
<keyword evidence="2" id="KW-0472">Membrane</keyword>
<feature type="region of interest" description="Disordered" evidence="1">
    <location>
        <begin position="70"/>
        <end position="97"/>
    </location>
</feature>
<proteinExistence type="predicted"/>
<keyword evidence="2" id="KW-1133">Transmembrane helix</keyword>
<organism evidence="3 4">
    <name type="scientific">Coemansia interrupta</name>
    <dbReference type="NCBI Taxonomy" id="1126814"/>
    <lineage>
        <taxon>Eukaryota</taxon>
        <taxon>Fungi</taxon>
        <taxon>Fungi incertae sedis</taxon>
        <taxon>Zoopagomycota</taxon>
        <taxon>Kickxellomycotina</taxon>
        <taxon>Kickxellomycetes</taxon>
        <taxon>Kickxellales</taxon>
        <taxon>Kickxellaceae</taxon>
        <taxon>Coemansia</taxon>
    </lineage>
</organism>
<keyword evidence="4" id="KW-1185">Reference proteome</keyword>
<accession>A0A9W8LGR8</accession>
<evidence type="ECO:0000313" key="3">
    <source>
        <dbReference type="EMBL" id="KAJ2778324.1"/>
    </source>
</evidence>
<evidence type="ECO:0000313" key="4">
    <source>
        <dbReference type="Proteomes" id="UP001140172"/>
    </source>
</evidence>
<gene>
    <name evidence="3" type="ORF">GGI15_004208</name>
</gene>
<name>A0A9W8LGR8_9FUNG</name>
<dbReference type="Proteomes" id="UP001140172">
    <property type="component" value="Unassembled WGS sequence"/>
</dbReference>
<keyword evidence="2" id="KW-0812">Transmembrane</keyword>
<evidence type="ECO:0000256" key="2">
    <source>
        <dbReference type="SAM" id="Phobius"/>
    </source>
</evidence>
<protein>
    <submittedName>
        <fullName evidence="3">Uncharacterized protein</fullName>
    </submittedName>
</protein>
<evidence type="ECO:0000256" key="1">
    <source>
        <dbReference type="SAM" id="MobiDB-lite"/>
    </source>
</evidence>
<reference evidence="3" key="1">
    <citation type="submission" date="2022-07" db="EMBL/GenBank/DDBJ databases">
        <title>Phylogenomic reconstructions and comparative analyses of Kickxellomycotina fungi.</title>
        <authorList>
            <person name="Reynolds N.K."/>
            <person name="Stajich J.E."/>
            <person name="Barry K."/>
            <person name="Grigoriev I.V."/>
            <person name="Crous P."/>
            <person name="Smith M.E."/>
        </authorList>
    </citation>
    <scope>NUCLEOTIDE SEQUENCE</scope>
    <source>
        <strain evidence="3">BCRC 34489</strain>
    </source>
</reference>
<dbReference type="AlphaFoldDB" id="A0A9W8LGR8"/>
<dbReference type="OrthoDB" id="5582002at2759"/>